<dbReference type="InterPro" id="IPR036390">
    <property type="entry name" value="WH_DNA-bd_sf"/>
</dbReference>
<dbReference type="PANTHER" id="PTHR34301:SF8">
    <property type="entry name" value="ATPASE DOMAIN-CONTAINING PROTEIN"/>
    <property type="match status" value="1"/>
</dbReference>
<evidence type="ECO:0000259" key="1">
    <source>
        <dbReference type="Pfam" id="PF01637"/>
    </source>
</evidence>
<dbReference type="PANTHER" id="PTHR34301">
    <property type="entry name" value="DNA-BINDING PROTEIN-RELATED"/>
    <property type="match status" value="1"/>
</dbReference>
<evidence type="ECO:0000259" key="2">
    <source>
        <dbReference type="Pfam" id="PF21100"/>
    </source>
</evidence>
<dbReference type="Gene3D" id="1.10.8.60">
    <property type="match status" value="1"/>
</dbReference>
<reference evidence="3 4" key="1">
    <citation type="submission" date="2017-04" db="EMBL/GenBank/DDBJ databases">
        <title>Novel microbial lineages endemic to geothermal iron-oxide mats fill important gaps in the evolutionary history of Archaea.</title>
        <authorList>
            <person name="Jay Z.J."/>
            <person name="Beam J.P."/>
            <person name="Dlakic M."/>
            <person name="Rusch D.B."/>
            <person name="Kozubal M.A."/>
            <person name="Inskeep W.P."/>
        </authorList>
    </citation>
    <scope>NUCLEOTIDE SEQUENCE [LARGE SCALE GENOMIC DNA]</scope>
    <source>
        <strain evidence="3">BE_D</strain>
    </source>
</reference>
<dbReference type="SUPFAM" id="SSF52540">
    <property type="entry name" value="P-loop containing nucleoside triphosphate hydrolases"/>
    <property type="match status" value="1"/>
</dbReference>
<dbReference type="InterPro" id="IPR036388">
    <property type="entry name" value="WH-like_DNA-bd_sf"/>
</dbReference>
<accession>A0A2R6AB67</accession>
<dbReference type="SUPFAM" id="SSF46785">
    <property type="entry name" value="Winged helix' DNA-binding domain"/>
    <property type="match status" value="1"/>
</dbReference>
<dbReference type="Gene3D" id="3.40.50.300">
    <property type="entry name" value="P-loop containing nucleotide triphosphate hydrolases"/>
    <property type="match status" value="1"/>
</dbReference>
<dbReference type="AlphaFoldDB" id="A0A2R6AB67"/>
<comment type="caution">
    <text evidence="3">The sequence shown here is derived from an EMBL/GenBank/DDBJ whole genome shotgun (WGS) entry which is preliminary data.</text>
</comment>
<organism evidence="3 4">
    <name type="scientific">Candidatus Marsarchaeota G1 archaeon BE_D</name>
    <dbReference type="NCBI Taxonomy" id="1978156"/>
    <lineage>
        <taxon>Archaea</taxon>
        <taxon>Candidatus Marsarchaeota</taxon>
        <taxon>Candidatus Marsarchaeota group 1</taxon>
    </lineage>
</organism>
<proteinExistence type="predicted"/>
<feature type="domain" description="MCM C-terminal" evidence="2">
    <location>
        <begin position="275"/>
        <end position="336"/>
    </location>
</feature>
<dbReference type="InterPro" id="IPR048907">
    <property type="entry name" value="WHD_MCM_arc"/>
</dbReference>
<dbReference type="Pfam" id="PF01637">
    <property type="entry name" value="ATPase_2"/>
    <property type="match status" value="1"/>
</dbReference>
<gene>
    <name evidence="3" type="ORF">B9Q02_10435</name>
</gene>
<dbReference type="GO" id="GO:0005524">
    <property type="term" value="F:ATP binding"/>
    <property type="evidence" value="ECO:0007669"/>
    <property type="project" value="InterPro"/>
</dbReference>
<name>A0A2R6AB67_9ARCH</name>
<dbReference type="Gene3D" id="1.10.10.10">
    <property type="entry name" value="Winged helix-like DNA-binding domain superfamily/Winged helix DNA-binding domain"/>
    <property type="match status" value="1"/>
</dbReference>
<dbReference type="InterPro" id="IPR011579">
    <property type="entry name" value="ATPase_dom"/>
</dbReference>
<dbReference type="Pfam" id="PF21100">
    <property type="entry name" value="WHD_MCM"/>
    <property type="match status" value="1"/>
</dbReference>
<dbReference type="EMBL" id="NEXD01000100">
    <property type="protein sequence ID" value="PSN83553.1"/>
    <property type="molecule type" value="Genomic_DNA"/>
</dbReference>
<feature type="domain" description="ATPase" evidence="1">
    <location>
        <begin position="15"/>
        <end position="233"/>
    </location>
</feature>
<sequence>MNYFSPEPKKRKEDFFDMEREWSALDRALKKGKMVIVTGLRRYGKTSLIMTYMNESRKKYVYLNCRLLPPVVSLNSFKALIEGELAKNSWGIRLLQNLKSAEVQLAGFGLKVDAKSEESVLRTLKALEGSVLVMDEAQALRMSSYRFDSLLAYIFDATDIKLIISGSEVGLLYRFLRLEDPEAPLYGRAYSEVRLNPLSKEKAKEFLLRGFEQEKITVNEKVIEDALEKLDGVIGWLAYFGYSLATGGLSVEKIYERASKLAVDELKKALKLYGSAERRYSEALRIVATLSSASWSEIKRGIEAKLGKITDSTLANILRNLTDAGFVKKDGNKYKVADPVLQHGILAYL</sequence>
<dbReference type="InterPro" id="IPR027417">
    <property type="entry name" value="P-loop_NTPase"/>
</dbReference>
<evidence type="ECO:0000313" key="3">
    <source>
        <dbReference type="EMBL" id="PSN83553.1"/>
    </source>
</evidence>
<evidence type="ECO:0000313" key="4">
    <source>
        <dbReference type="Proteomes" id="UP000240569"/>
    </source>
</evidence>
<protein>
    <submittedName>
        <fullName evidence="3">Uncharacterized protein</fullName>
    </submittedName>
</protein>
<dbReference type="Proteomes" id="UP000240569">
    <property type="component" value="Unassembled WGS sequence"/>
</dbReference>